<proteinExistence type="inferred from homology"/>
<dbReference type="RefSeq" id="WP_089948036.1">
    <property type="nucleotide sequence ID" value="NZ_FNOI01000008.1"/>
</dbReference>
<dbReference type="InterPro" id="IPR027417">
    <property type="entry name" value="P-loop_NTPase"/>
</dbReference>
<dbReference type="SUPFAM" id="SSF48019">
    <property type="entry name" value="post-AAA+ oligomerization domain-like"/>
    <property type="match status" value="1"/>
</dbReference>
<keyword evidence="9" id="KW-1185">Reference proteome</keyword>
<dbReference type="EMBL" id="FNOI01000008">
    <property type="protein sequence ID" value="SDX48472.1"/>
    <property type="molecule type" value="Genomic_DNA"/>
</dbReference>
<gene>
    <name evidence="8" type="ORF">SAMN04488001_3319</name>
</gene>
<comment type="catalytic activity">
    <reaction evidence="7">
        <text>DNA(n) + a 2'-deoxyribonucleoside 5'-triphosphate = DNA(n+1) + diphosphate</text>
        <dbReference type="Rhea" id="RHEA:22508"/>
        <dbReference type="Rhea" id="RHEA-COMP:17339"/>
        <dbReference type="Rhea" id="RHEA-COMP:17340"/>
        <dbReference type="ChEBI" id="CHEBI:33019"/>
        <dbReference type="ChEBI" id="CHEBI:61560"/>
        <dbReference type="ChEBI" id="CHEBI:173112"/>
        <dbReference type="EC" id="2.7.7.7"/>
    </reaction>
</comment>
<dbReference type="STRING" id="670155.SAMN04488001_3319"/>
<dbReference type="GO" id="GO:0006261">
    <property type="term" value="P:DNA-templated DNA replication"/>
    <property type="evidence" value="ECO:0007669"/>
    <property type="project" value="TreeGrafter"/>
</dbReference>
<organism evidence="8 9">
    <name type="scientific">Litoreibacter albidus</name>
    <dbReference type="NCBI Taxonomy" id="670155"/>
    <lineage>
        <taxon>Bacteria</taxon>
        <taxon>Pseudomonadati</taxon>
        <taxon>Pseudomonadota</taxon>
        <taxon>Alphaproteobacteria</taxon>
        <taxon>Rhodobacterales</taxon>
        <taxon>Roseobacteraceae</taxon>
        <taxon>Litoreibacter</taxon>
    </lineage>
</organism>
<dbReference type="GO" id="GO:0009360">
    <property type="term" value="C:DNA polymerase III complex"/>
    <property type="evidence" value="ECO:0007669"/>
    <property type="project" value="TreeGrafter"/>
</dbReference>
<keyword evidence="4" id="KW-0235">DNA replication</keyword>
<keyword evidence="3" id="KW-0548">Nucleotidyltransferase</keyword>
<dbReference type="Gene3D" id="1.20.272.10">
    <property type="match status" value="1"/>
</dbReference>
<protein>
    <recommendedName>
        <fullName evidence="1">DNA-directed DNA polymerase</fullName>
        <ecNumber evidence="1">2.7.7.7</ecNumber>
    </recommendedName>
</protein>
<dbReference type="InterPro" id="IPR005790">
    <property type="entry name" value="DNA_polIII_delta"/>
</dbReference>
<dbReference type="NCBIfam" id="TIGR01128">
    <property type="entry name" value="holA"/>
    <property type="match status" value="1"/>
</dbReference>
<evidence type="ECO:0000256" key="3">
    <source>
        <dbReference type="ARBA" id="ARBA00022695"/>
    </source>
</evidence>
<evidence type="ECO:0000313" key="9">
    <source>
        <dbReference type="Proteomes" id="UP000199441"/>
    </source>
</evidence>
<evidence type="ECO:0000256" key="4">
    <source>
        <dbReference type="ARBA" id="ARBA00022705"/>
    </source>
</evidence>
<dbReference type="InterPro" id="IPR008921">
    <property type="entry name" value="DNA_pol3_clamp-load_cplx_C"/>
</dbReference>
<evidence type="ECO:0000256" key="7">
    <source>
        <dbReference type="ARBA" id="ARBA00049244"/>
    </source>
</evidence>
<dbReference type="Proteomes" id="UP000199441">
    <property type="component" value="Unassembled WGS sequence"/>
</dbReference>
<comment type="similarity">
    <text evidence="6">Belongs to the DNA polymerase HolA subunit family.</text>
</comment>
<dbReference type="PANTHER" id="PTHR34388">
    <property type="entry name" value="DNA POLYMERASE III SUBUNIT DELTA"/>
    <property type="match status" value="1"/>
</dbReference>
<sequence length="340" mass="37253">MKLAPKDARAFFAKPDPTRAGLLIYGPDAMRIAMRRQEVIAALVGKQGEEEMRLTRIPASELRKDPAMLMDAIKAQGFFPGHRVAFVEDATDTVAKAIEAALKEWRQGDATILVTCGQLTPRSAIRKTFEGHNNAYAAAIYADPPGRDEIEAELRNAGVTDIPPDAMGDLMDLGRVLEPGDFRQTVEKLSLYKHGDATPVTSDDIANCAPATSEASLDDALDIVAEGRFQEIGPILTKLEAQGVAAVRLCIGATQHFRKLHLAASDPKGPEAGIARSRPPIPFKRKDRMLRQARSWGTHKLENALRLLTDTDLQLRSASTAPQMALMERALIRLAMMNRR</sequence>
<reference evidence="9" key="1">
    <citation type="submission" date="2016-10" db="EMBL/GenBank/DDBJ databases">
        <authorList>
            <person name="Varghese N."/>
            <person name="Submissions S."/>
        </authorList>
    </citation>
    <scope>NUCLEOTIDE SEQUENCE [LARGE SCALE GENOMIC DNA]</scope>
    <source>
        <strain evidence="9">DSM 26922</strain>
    </source>
</reference>
<dbReference type="AlphaFoldDB" id="A0A1H3C2S5"/>
<dbReference type="GO" id="GO:0003677">
    <property type="term" value="F:DNA binding"/>
    <property type="evidence" value="ECO:0007669"/>
    <property type="project" value="InterPro"/>
</dbReference>
<name>A0A1H3C2S5_9RHOB</name>
<evidence type="ECO:0000256" key="5">
    <source>
        <dbReference type="ARBA" id="ARBA00022932"/>
    </source>
</evidence>
<evidence type="ECO:0000256" key="1">
    <source>
        <dbReference type="ARBA" id="ARBA00012417"/>
    </source>
</evidence>
<dbReference type="GO" id="GO:0003887">
    <property type="term" value="F:DNA-directed DNA polymerase activity"/>
    <property type="evidence" value="ECO:0007669"/>
    <property type="project" value="UniProtKB-KW"/>
</dbReference>
<keyword evidence="2" id="KW-0808">Transferase</keyword>
<dbReference type="Gene3D" id="3.40.50.300">
    <property type="entry name" value="P-loop containing nucleotide triphosphate hydrolases"/>
    <property type="match status" value="1"/>
</dbReference>
<accession>A0A1H3C2S5</accession>
<dbReference type="OrthoDB" id="9804983at2"/>
<evidence type="ECO:0000313" key="8">
    <source>
        <dbReference type="EMBL" id="SDX48472.1"/>
    </source>
</evidence>
<dbReference type="PANTHER" id="PTHR34388:SF1">
    <property type="entry name" value="DNA POLYMERASE III SUBUNIT DELTA"/>
    <property type="match status" value="1"/>
</dbReference>
<evidence type="ECO:0000256" key="2">
    <source>
        <dbReference type="ARBA" id="ARBA00022679"/>
    </source>
</evidence>
<dbReference type="EC" id="2.7.7.7" evidence="1"/>
<keyword evidence="5" id="KW-0239">DNA-directed DNA polymerase</keyword>
<evidence type="ECO:0000256" key="6">
    <source>
        <dbReference type="ARBA" id="ARBA00034754"/>
    </source>
</evidence>